<sequence>MGSNYCGEQNHGSERSGGSSSRKGKKNGSDKPKQPQRGLGVAQLEKIRLHSQMGRGFISPNSLQTPYPVTNYPIQEDVRMHAAYQSSSSFSYPTASSTSYGFHGAQNMMMGLGDLERANIRYGDSQTTANIARWNNGGNAVFDSQHYQQPSITRHLLNLESEEFMENKKNVRSSDSMGTGSQNSGSSGSQEIDLELRLSL</sequence>
<dbReference type="EMBL" id="JAUIZM010000011">
    <property type="protein sequence ID" value="KAK1354785.1"/>
    <property type="molecule type" value="Genomic_DNA"/>
</dbReference>
<proteinExistence type="predicted"/>
<dbReference type="InterPro" id="IPR040356">
    <property type="entry name" value="SPEAR"/>
</dbReference>
<keyword evidence="1" id="KW-0678">Repressor</keyword>
<evidence type="ECO:0000256" key="2">
    <source>
        <dbReference type="ARBA" id="ARBA00023015"/>
    </source>
</evidence>
<reference evidence="5" key="2">
    <citation type="submission" date="2023-05" db="EMBL/GenBank/DDBJ databases">
        <authorList>
            <person name="Schelkunov M.I."/>
        </authorList>
    </citation>
    <scope>NUCLEOTIDE SEQUENCE</scope>
    <source>
        <strain evidence="5">Hsosn_3</strain>
        <tissue evidence="5">Leaf</tissue>
    </source>
</reference>
<dbReference type="PANTHER" id="PTHR33388">
    <property type="entry name" value="OS01G0212500 PROTEIN"/>
    <property type="match status" value="1"/>
</dbReference>
<dbReference type="Proteomes" id="UP001237642">
    <property type="component" value="Unassembled WGS sequence"/>
</dbReference>
<keyword evidence="6" id="KW-1185">Reference proteome</keyword>
<name>A0AAD8GT53_9APIA</name>
<feature type="compositionally biased region" description="Low complexity" evidence="4">
    <location>
        <begin position="176"/>
        <end position="189"/>
    </location>
</feature>
<feature type="region of interest" description="Disordered" evidence="4">
    <location>
        <begin position="1"/>
        <end position="39"/>
    </location>
</feature>
<accession>A0AAD8GT53</accession>
<comment type="caution">
    <text evidence="5">The sequence shown here is derived from an EMBL/GenBank/DDBJ whole genome shotgun (WGS) entry which is preliminary data.</text>
</comment>
<organism evidence="5 6">
    <name type="scientific">Heracleum sosnowskyi</name>
    <dbReference type="NCBI Taxonomy" id="360622"/>
    <lineage>
        <taxon>Eukaryota</taxon>
        <taxon>Viridiplantae</taxon>
        <taxon>Streptophyta</taxon>
        <taxon>Embryophyta</taxon>
        <taxon>Tracheophyta</taxon>
        <taxon>Spermatophyta</taxon>
        <taxon>Magnoliopsida</taxon>
        <taxon>eudicotyledons</taxon>
        <taxon>Gunneridae</taxon>
        <taxon>Pentapetalae</taxon>
        <taxon>asterids</taxon>
        <taxon>campanulids</taxon>
        <taxon>Apiales</taxon>
        <taxon>Apiaceae</taxon>
        <taxon>Apioideae</taxon>
        <taxon>apioid superclade</taxon>
        <taxon>Tordylieae</taxon>
        <taxon>Tordyliinae</taxon>
        <taxon>Heracleum</taxon>
    </lineage>
</organism>
<evidence type="ECO:0000313" key="6">
    <source>
        <dbReference type="Proteomes" id="UP001237642"/>
    </source>
</evidence>
<evidence type="ECO:0000256" key="1">
    <source>
        <dbReference type="ARBA" id="ARBA00022491"/>
    </source>
</evidence>
<evidence type="ECO:0000313" key="5">
    <source>
        <dbReference type="EMBL" id="KAK1354785.1"/>
    </source>
</evidence>
<dbReference type="PANTHER" id="PTHR33388:SF18">
    <property type="entry name" value="PROTEIN SPEAR1"/>
    <property type="match status" value="1"/>
</dbReference>
<keyword evidence="3" id="KW-0804">Transcription</keyword>
<gene>
    <name evidence="5" type="ORF">POM88_048041</name>
</gene>
<dbReference type="GO" id="GO:0003700">
    <property type="term" value="F:DNA-binding transcription factor activity"/>
    <property type="evidence" value="ECO:0007669"/>
    <property type="project" value="InterPro"/>
</dbReference>
<evidence type="ECO:0000256" key="3">
    <source>
        <dbReference type="ARBA" id="ARBA00023163"/>
    </source>
</evidence>
<evidence type="ECO:0000256" key="4">
    <source>
        <dbReference type="SAM" id="MobiDB-lite"/>
    </source>
</evidence>
<reference evidence="5" key="1">
    <citation type="submission" date="2023-02" db="EMBL/GenBank/DDBJ databases">
        <title>Genome of toxic invasive species Heracleum sosnowskyi carries increased number of genes despite the absence of recent whole-genome duplications.</title>
        <authorList>
            <person name="Schelkunov M."/>
            <person name="Shtratnikova V."/>
            <person name="Makarenko M."/>
            <person name="Klepikova A."/>
            <person name="Omelchenko D."/>
            <person name="Novikova G."/>
            <person name="Obukhova E."/>
            <person name="Bogdanov V."/>
            <person name="Penin A."/>
            <person name="Logacheva M."/>
        </authorList>
    </citation>
    <scope>NUCLEOTIDE SEQUENCE</scope>
    <source>
        <strain evidence="5">Hsosn_3</strain>
        <tissue evidence="5">Leaf</tissue>
    </source>
</reference>
<protein>
    <submittedName>
        <fullName evidence="5">SPOROCYTELESS-like EAR-containing protein 3</fullName>
    </submittedName>
</protein>
<keyword evidence="2" id="KW-0805">Transcription regulation</keyword>
<dbReference type="AlphaFoldDB" id="A0AAD8GT53"/>
<feature type="region of interest" description="Disordered" evidence="4">
    <location>
        <begin position="167"/>
        <end position="193"/>
    </location>
</feature>